<dbReference type="EMBL" id="SXDP01000003">
    <property type="protein sequence ID" value="NEZ46776.1"/>
    <property type="molecule type" value="Genomic_DNA"/>
</dbReference>
<dbReference type="InterPro" id="IPR038475">
    <property type="entry name" value="RecG_C_sf"/>
</dbReference>
<accession>A0A6M0R996</accession>
<dbReference type="InterPro" id="IPR038461">
    <property type="entry name" value="Schlafen_AlbA_2_dom_sf"/>
</dbReference>
<dbReference type="AlphaFoldDB" id="A0A6M0R996"/>
<dbReference type="PANTHER" id="PTHR30595:SF6">
    <property type="entry name" value="SCHLAFEN ALBA-2 DOMAIN-CONTAINING PROTEIN"/>
    <property type="match status" value="1"/>
</dbReference>
<dbReference type="RefSeq" id="WP_163248991.1">
    <property type="nucleotide sequence ID" value="NZ_SXDP01000003.1"/>
</dbReference>
<reference evidence="2 3" key="1">
    <citation type="submission" date="2019-04" db="EMBL/GenBank/DDBJ databases">
        <title>Genome sequencing of Clostridium botulinum Groups I-IV and Clostridium butyricum.</title>
        <authorList>
            <person name="Brunt J."/>
            <person name="Van Vliet A.H.M."/>
            <person name="Stringer S.C."/>
            <person name="Carter A.T."/>
            <person name="Peck M.W."/>
        </authorList>
    </citation>
    <scope>NUCLEOTIDE SEQUENCE [LARGE SCALE GENOMIC DNA]</scope>
    <source>
        <strain evidence="2 3">IFR 18/094</strain>
    </source>
</reference>
<gene>
    <name evidence="2" type="ORF">FDF74_06035</name>
</gene>
<comment type="caution">
    <text evidence="2">The sequence shown here is derived from an EMBL/GenBank/DDBJ whole genome shotgun (WGS) entry which is preliminary data.</text>
</comment>
<sequence length="382" mass="44070">MDIKKLTSLIKKNEGLKLDFKQQIYLDMESGKKELAKDVSAIANSRGGRGYIIIGIEDKTKKVLGIDDINFTEEQIQQIVSSRIDPPIPVALDIISYKGKKIAVINIYDSDQKPYQVRETGAFYIRRGSTTDTMRREEIITSFQESLNLNVELCPIVNSSEKNLDMNLVDKYFRTISVPINDENRITLMENASIIRYDKERNKYNSTLGGLLVFSRYNNVFIPHNMVRIVNKVNKNVNKVTIIKGDLLSIIDTGKEVLKSILPKKYPIEAVCEALNNAVLYRDYSIFYKEIEILINFKSITIKSPGCLLRDSNLNINNTLKRNMWIYEKLIALDDKHRFAKSGNGFRKMKRFFKNKGKIIFINSFKENNFKIVFPGLDKFFK</sequence>
<dbReference type="GO" id="GO:0005524">
    <property type="term" value="F:ATP binding"/>
    <property type="evidence" value="ECO:0007669"/>
    <property type="project" value="UniProtKB-KW"/>
</dbReference>
<dbReference type="Pfam" id="PF04326">
    <property type="entry name" value="SLFN_AlbA_2"/>
    <property type="match status" value="1"/>
</dbReference>
<evidence type="ECO:0000259" key="1">
    <source>
        <dbReference type="Pfam" id="PF04326"/>
    </source>
</evidence>
<dbReference type="Gene3D" id="3.30.565.60">
    <property type="match status" value="1"/>
</dbReference>
<dbReference type="PANTHER" id="PTHR30595">
    <property type="entry name" value="GLPR-RELATED TRANSCRIPTIONAL REPRESSOR"/>
    <property type="match status" value="1"/>
</dbReference>
<keyword evidence="2" id="KW-0547">Nucleotide-binding</keyword>
<evidence type="ECO:0000313" key="3">
    <source>
        <dbReference type="Proteomes" id="UP000473885"/>
    </source>
</evidence>
<evidence type="ECO:0000313" key="2">
    <source>
        <dbReference type="EMBL" id="NEZ46776.1"/>
    </source>
</evidence>
<name>A0A6M0R996_9CLOT</name>
<organism evidence="2 3">
    <name type="scientific">Clostridium niameyense</name>
    <dbReference type="NCBI Taxonomy" id="1622073"/>
    <lineage>
        <taxon>Bacteria</taxon>
        <taxon>Bacillati</taxon>
        <taxon>Bacillota</taxon>
        <taxon>Clostridia</taxon>
        <taxon>Eubacteriales</taxon>
        <taxon>Clostridiaceae</taxon>
        <taxon>Clostridium</taxon>
    </lineage>
</organism>
<dbReference type="InterPro" id="IPR007421">
    <property type="entry name" value="Schlafen_AlbA_2_dom"/>
</dbReference>
<dbReference type="Gene3D" id="3.30.950.30">
    <property type="entry name" value="Schlafen, AAA domain"/>
    <property type="match status" value="1"/>
</dbReference>
<keyword evidence="3" id="KW-1185">Reference proteome</keyword>
<keyword evidence="2" id="KW-0067">ATP-binding</keyword>
<protein>
    <submittedName>
        <fullName evidence="2">ATP-binding protein</fullName>
    </submittedName>
</protein>
<dbReference type="Proteomes" id="UP000473885">
    <property type="component" value="Unassembled WGS sequence"/>
</dbReference>
<feature type="domain" description="Schlafen AlbA-2" evidence="1">
    <location>
        <begin position="14"/>
        <end position="134"/>
    </location>
</feature>
<proteinExistence type="predicted"/>